<dbReference type="SUPFAM" id="SSF56436">
    <property type="entry name" value="C-type lectin-like"/>
    <property type="match status" value="1"/>
</dbReference>
<proteinExistence type="predicted"/>
<accession>A0ABQ0ARA4</accession>
<protein>
    <recommendedName>
        <fullName evidence="2">Sulfatase-modifying factor enzyme-like domain-containing protein</fullName>
    </recommendedName>
</protein>
<dbReference type="EMBL" id="BAABWU010000022">
    <property type="protein sequence ID" value="GAA6198399.1"/>
    <property type="molecule type" value="Genomic_DNA"/>
</dbReference>
<evidence type="ECO:0000313" key="3">
    <source>
        <dbReference type="EMBL" id="GAA6198399.1"/>
    </source>
</evidence>
<reference evidence="3 4" key="1">
    <citation type="submission" date="2024-04" db="EMBL/GenBank/DDBJ databases">
        <title>Draft genome sequence of Pseudophaeobacter arcticus NBRC 116598.</title>
        <authorList>
            <person name="Miyakawa T."/>
            <person name="Kusuya Y."/>
            <person name="Miura T."/>
        </authorList>
    </citation>
    <scope>NUCLEOTIDE SEQUENCE [LARGE SCALE GENOMIC DNA]</scope>
    <source>
        <strain evidence="3 4">SU-CL00105</strain>
    </source>
</reference>
<evidence type="ECO:0000256" key="1">
    <source>
        <dbReference type="SAM" id="Phobius"/>
    </source>
</evidence>
<feature type="domain" description="Sulfatase-modifying factor enzyme-like" evidence="2">
    <location>
        <begin position="58"/>
        <end position="243"/>
    </location>
</feature>
<comment type="caution">
    <text evidence="3">The sequence shown here is derived from an EMBL/GenBank/DDBJ whole genome shotgun (WGS) entry which is preliminary data.</text>
</comment>
<dbReference type="InterPro" id="IPR016187">
    <property type="entry name" value="CTDL_fold"/>
</dbReference>
<dbReference type="PANTHER" id="PTHR23150">
    <property type="entry name" value="SULFATASE MODIFYING FACTOR 1, 2"/>
    <property type="match status" value="1"/>
</dbReference>
<dbReference type="Gene3D" id="3.90.1580.10">
    <property type="entry name" value="paralog of FGE (formylglycine-generating enzyme)"/>
    <property type="match status" value="1"/>
</dbReference>
<evidence type="ECO:0000259" key="2">
    <source>
        <dbReference type="Pfam" id="PF03781"/>
    </source>
</evidence>
<evidence type="ECO:0000313" key="4">
    <source>
        <dbReference type="Proteomes" id="UP001441944"/>
    </source>
</evidence>
<dbReference type="InterPro" id="IPR051043">
    <property type="entry name" value="Sulfatase_Mod_Factor_Kinase"/>
</dbReference>
<keyword evidence="1" id="KW-0472">Membrane</keyword>
<dbReference type="InterPro" id="IPR005532">
    <property type="entry name" value="SUMF_dom"/>
</dbReference>
<organism evidence="3 4">
    <name type="scientific">Pseudophaeobacter arcticus</name>
    <dbReference type="NCBI Taxonomy" id="385492"/>
    <lineage>
        <taxon>Bacteria</taxon>
        <taxon>Pseudomonadati</taxon>
        <taxon>Pseudomonadota</taxon>
        <taxon>Alphaproteobacteria</taxon>
        <taxon>Rhodobacterales</taxon>
        <taxon>Paracoccaceae</taxon>
        <taxon>Pseudophaeobacter</taxon>
    </lineage>
</organism>
<keyword evidence="1" id="KW-0812">Transmembrane</keyword>
<dbReference type="PANTHER" id="PTHR23150:SF19">
    <property type="entry name" value="FORMYLGLYCINE-GENERATING ENZYME"/>
    <property type="match status" value="1"/>
</dbReference>
<keyword evidence="4" id="KW-1185">Reference proteome</keyword>
<dbReference type="Proteomes" id="UP001441944">
    <property type="component" value="Unassembled WGS sequence"/>
</dbReference>
<gene>
    <name evidence="3" type="ORF">NBRC116598_38440</name>
</gene>
<keyword evidence="1" id="KW-1133">Transmembrane helix</keyword>
<feature type="transmembrane region" description="Helical" evidence="1">
    <location>
        <begin position="15"/>
        <end position="33"/>
    </location>
</feature>
<name>A0ABQ0ARA4_9RHOB</name>
<dbReference type="Pfam" id="PF03781">
    <property type="entry name" value="FGE-sulfatase"/>
    <property type="match status" value="1"/>
</dbReference>
<dbReference type="InterPro" id="IPR042095">
    <property type="entry name" value="SUMF_sf"/>
</dbReference>
<sequence length="251" mass="26890">MPAVQNLSSNLKTSLRFAAFGILAAGLVGGVLWQRAPDATFVPVMSDRPVILPDGSAMYVQRHEVTVAEWNMCHADNTCSIALRARPDQDPAVTPATGLSYVDVQEYLSWVNEVSGQTFRLPTAIEWDHMAASVLPDAPDPIFTDPSLTWASTYLIEGIAPRALKPQGSFSTSPEGIVDLDGSVWEWTQECYAGASEGVDPARCPAFIVGGEHLAAMSYLIRDPARGGCAVGTPPAHLGMRLVADRPIKGL</sequence>